<keyword evidence="2" id="KW-1185">Reference proteome</keyword>
<name>A0ABN2ER80_9ACTN</name>
<gene>
    <name evidence="1" type="ORF">GCM10009742_77620</name>
</gene>
<reference evidence="1 2" key="1">
    <citation type="journal article" date="2019" name="Int. J. Syst. Evol. Microbiol.">
        <title>The Global Catalogue of Microorganisms (GCM) 10K type strain sequencing project: providing services to taxonomists for standard genome sequencing and annotation.</title>
        <authorList>
            <consortium name="The Broad Institute Genomics Platform"/>
            <consortium name="The Broad Institute Genome Sequencing Center for Infectious Disease"/>
            <person name="Wu L."/>
            <person name="Ma J."/>
        </authorList>
    </citation>
    <scope>NUCLEOTIDE SEQUENCE [LARGE SCALE GENOMIC DNA]</scope>
    <source>
        <strain evidence="1 2">JCM 14304</strain>
    </source>
</reference>
<protein>
    <submittedName>
        <fullName evidence="1">Uncharacterized protein</fullName>
    </submittedName>
</protein>
<sequence>MASDCNWPARGVGVPTRTVAAGCRLRIWPGSSRDSLTHRTSRLTKLPAVRTTLRHRVRAGLLPALWAGLVRALRARVVRALRARVLRALRAGLLPAWPARLLRAVWTTVLPAGLRSHRLRLPAGRPLPGLLAELLWCLLSSPRLPALRVPGLVRWGRLLLLTGVLRSCRWSRVLSTRLLGRWLLPRRLAGGWLAARVPWSLLLAPCLLARCLCSGLLPAVRPLRTTRLRTARLRTARLLAACLRTARLRTTRLLTSRVMARRSAWLVCARLLAAGLLVAWSRLLRSRDLGARLLAGPRRWGRVLGAGLWWWGRRGGGGLAEEGVRGGSFAGGRLVGAGSRSRRGYRRTGQGVACRGACLTARSTGVRLVAFLDRRVLVVVVSQLEFP</sequence>
<organism evidence="1 2">
    <name type="scientific">Kribbella karoonensis</name>
    <dbReference type="NCBI Taxonomy" id="324851"/>
    <lineage>
        <taxon>Bacteria</taxon>
        <taxon>Bacillati</taxon>
        <taxon>Actinomycetota</taxon>
        <taxon>Actinomycetes</taxon>
        <taxon>Propionibacteriales</taxon>
        <taxon>Kribbellaceae</taxon>
        <taxon>Kribbella</taxon>
    </lineage>
</organism>
<evidence type="ECO:0000313" key="1">
    <source>
        <dbReference type="EMBL" id="GAA1614680.1"/>
    </source>
</evidence>
<dbReference type="Proteomes" id="UP001500190">
    <property type="component" value="Unassembled WGS sequence"/>
</dbReference>
<comment type="caution">
    <text evidence="1">The sequence shown here is derived from an EMBL/GenBank/DDBJ whole genome shotgun (WGS) entry which is preliminary data.</text>
</comment>
<accession>A0ABN2ER80</accession>
<evidence type="ECO:0000313" key="2">
    <source>
        <dbReference type="Proteomes" id="UP001500190"/>
    </source>
</evidence>
<proteinExistence type="predicted"/>
<dbReference type="EMBL" id="BAAAND010000013">
    <property type="protein sequence ID" value="GAA1614680.1"/>
    <property type="molecule type" value="Genomic_DNA"/>
</dbReference>